<dbReference type="InterPro" id="IPR002789">
    <property type="entry name" value="HerA_central"/>
</dbReference>
<dbReference type="PANTHER" id="PTHR30121">
    <property type="entry name" value="UNCHARACTERIZED PROTEIN YJGR-RELATED"/>
    <property type="match status" value="1"/>
</dbReference>
<feature type="compositionally biased region" description="Polar residues" evidence="1">
    <location>
        <begin position="613"/>
        <end position="630"/>
    </location>
</feature>
<feature type="region of interest" description="Disordered" evidence="1">
    <location>
        <begin position="434"/>
        <end position="564"/>
    </location>
</feature>
<feature type="compositionally biased region" description="Basic and acidic residues" evidence="1">
    <location>
        <begin position="592"/>
        <end position="604"/>
    </location>
</feature>
<reference evidence="3 4" key="1">
    <citation type="submission" date="2017-09" db="EMBL/GenBank/DDBJ databases">
        <title>Depth-based differentiation of microbial function through sediment-hosted aquifers and enrichment of novel symbionts in the deep terrestrial subsurface.</title>
        <authorList>
            <person name="Probst A.J."/>
            <person name="Ladd B."/>
            <person name="Jarett J.K."/>
            <person name="Geller-Mcgrath D.E."/>
            <person name="Sieber C.M."/>
            <person name="Emerson J.B."/>
            <person name="Anantharaman K."/>
            <person name="Thomas B.C."/>
            <person name="Malmstrom R."/>
            <person name="Stieglmeier M."/>
            <person name="Klingl A."/>
            <person name="Woyke T."/>
            <person name="Ryan C.M."/>
            <person name="Banfield J.F."/>
        </authorList>
    </citation>
    <scope>NUCLEOTIDE SEQUENCE [LARGE SCALE GENOMIC DNA]</scope>
    <source>
        <strain evidence="3">CG22_combo_CG10-13_8_21_14_all_36_13</strain>
    </source>
</reference>
<sequence length="661" mass="74880">MMNEGEKVTYFAETDHRNKKIKFGIKSKDRTKHVYVIGKTGMGKSTLLENMAVQDIQNGNGFAFIDPHGKSAELFLDYIPEHRKKDVLYFAPYDLEYPISFNVMEDVGADRRHLVASGLMSAFKKIWVDAWSARMEYILNNALLALLEYPDSTLLGVNRMLADKTYRKRVVANITDVSVKAFWQDEFEKYGERYMQEAGAAIQNKVGQFISNPLVRNIIGQPRSTFDIREMMDNKKILIIDLSKGKVGEDNANLIGSMLITKIYLAAMSRADLTQEELGNLPNFYLYVDEFQSFANESFADILSEARKYKLNLTIAHQYVEQMSDEVRAAVFGNVGTMIAFRVGAYDAEVFEKEFAPEFTMEDLVNLGMYQIYLKLMIDGVASRPFSASTLGPIKTLETSLKKEIIDSSRATFGNTKEEVIDVILRWHESPAGLLDDPQVDAMRRKRKEEEEARKNGSFQKNNNNVPVAPNVDKINNNLGGGNGSKQGGNNYQEDNTGNKNNQQNNQNNQNNRPQNNSQQKNFQNKSNDKEKQLRDVISFRKSEQDKEDKNTKKKQNIGQTSQLRDALAKVLSESQRGVEEKVKKMEAEVEKVKAQNKVEEVKPAPEPAPKQDVTSNVSGKVENTNKIISTEQVTQSRLVHEIPKTELEKMLDAGEPPKKS</sequence>
<comment type="caution">
    <text evidence="3">The sequence shown here is derived from an EMBL/GenBank/DDBJ whole genome shotgun (WGS) entry which is preliminary data.</text>
</comment>
<accession>A0A2H0DZK8</accession>
<organism evidence="3 4">
    <name type="scientific">Candidatus Campbellbacteria bacterium CG22_combo_CG10-13_8_21_14_all_36_13</name>
    <dbReference type="NCBI Taxonomy" id="1974529"/>
    <lineage>
        <taxon>Bacteria</taxon>
        <taxon>Candidatus Campbelliibacteriota</taxon>
    </lineage>
</organism>
<evidence type="ECO:0000259" key="2">
    <source>
        <dbReference type="Pfam" id="PF01935"/>
    </source>
</evidence>
<dbReference type="CDD" id="cd01127">
    <property type="entry name" value="TrwB_TraG_TraD_VirD4"/>
    <property type="match status" value="1"/>
</dbReference>
<proteinExistence type="predicted"/>
<protein>
    <recommendedName>
        <fullName evidence="2">Helicase HerA central domain-containing protein</fullName>
    </recommendedName>
</protein>
<feature type="compositionally biased region" description="Low complexity" evidence="1">
    <location>
        <begin position="462"/>
        <end position="478"/>
    </location>
</feature>
<evidence type="ECO:0000256" key="1">
    <source>
        <dbReference type="SAM" id="MobiDB-lite"/>
    </source>
</evidence>
<name>A0A2H0DZK8_9BACT</name>
<feature type="compositionally biased region" description="Basic and acidic residues" evidence="1">
    <location>
        <begin position="527"/>
        <end position="551"/>
    </location>
</feature>
<dbReference type="InterPro" id="IPR027417">
    <property type="entry name" value="P-loop_NTPase"/>
</dbReference>
<dbReference type="PANTHER" id="PTHR30121:SF11">
    <property type="entry name" value="AAA+ ATPASE DOMAIN-CONTAINING PROTEIN"/>
    <property type="match status" value="1"/>
</dbReference>
<feature type="domain" description="Helicase HerA central" evidence="2">
    <location>
        <begin position="19"/>
        <end position="262"/>
    </location>
</feature>
<feature type="region of interest" description="Disordered" evidence="1">
    <location>
        <begin position="592"/>
        <end position="630"/>
    </location>
</feature>
<dbReference type="InterPro" id="IPR051162">
    <property type="entry name" value="T4SS_component"/>
</dbReference>
<dbReference type="Proteomes" id="UP000231143">
    <property type="component" value="Unassembled WGS sequence"/>
</dbReference>
<dbReference type="EMBL" id="PCTT01000005">
    <property type="protein sequence ID" value="PIP87421.1"/>
    <property type="molecule type" value="Genomic_DNA"/>
</dbReference>
<dbReference type="Gene3D" id="3.40.50.300">
    <property type="entry name" value="P-loop containing nucleotide triphosphate hydrolases"/>
    <property type="match status" value="2"/>
</dbReference>
<feature type="compositionally biased region" description="Low complexity" evidence="1">
    <location>
        <begin position="499"/>
        <end position="526"/>
    </location>
</feature>
<dbReference type="AlphaFoldDB" id="A0A2H0DZK8"/>
<dbReference type="SUPFAM" id="SSF52540">
    <property type="entry name" value="P-loop containing nucleoside triphosphate hydrolases"/>
    <property type="match status" value="1"/>
</dbReference>
<evidence type="ECO:0000313" key="3">
    <source>
        <dbReference type="EMBL" id="PIP87421.1"/>
    </source>
</evidence>
<gene>
    <name evidence="3" type="ORF">COW81_00330</name>
</gene>
<evidence type="ECO:0000313" key="4">
    <source>
        <dbReference type="Proteomes" id="UP000231143"/>
    </source>
</evidence>
<dbReference type="Pfam" id="PF01935">
    <property type="entry name" value="DUF87"/>
    <property type="match status" value="1"/>
</dbReference>